<protein>
    <submittedName>
        <fullName evidence="2">F-box protein</fullName>
    </submittedName>
</protein>
<dbReference type="InterPro" id="IPR006566">
    <property type="entry name" value="FBD"/>
</dbReference>
<dbReference type="AlphaFoldDB" id="A0AAV8H2R4"/>
<dbReference type="Pfam" id="PF00646">
    <property type="entry name" value="F-box"/>
    <property type="match status" value="1"/>
</dbReference>
<dbReference type="SUPFAM" id="SSF81383">
    <property type="entry name" value="F-box domain"/>
    <property type="match status" value="1"/>
</dbReference>
<gene>
    <name evidence="2" type="ORF">LUZ62_022277</name>
</gene>
<accession>A0AAV8H2R4</accession>
<dbReference type="Gene3D" id="1.20.1280.50">
    <property type="match status" value="1"/>
</dbReference>
<dbReference type="SUPFAM" id="SSF52047">
    <property type="entry name" value="RNI-like"/>
    <property type="match status" value="1"/>
</dbReference>
<dbReference type="Proteomes" id="UP001140206">
    <property type="component" value="Chromosome 1"/>
</dbReference>
<organism evidence="2 3">
    <name type="scientific">Rhynchospora pubera</name>
    <dbReference type="NCBI Taxonomy" id="906938"/>
    <lineage>
        <taxon>Eukaryota</taxon>
        <taxon>Viridiplantae</taxon>
        <taxon>Streptophyta</taxon>
        <taxon>Embryophyta</taxon>
        <taxon>Tracheophyta</taxon>
        <taxon>Spermatophyta</taxon>
        <taxon>Magnoliopsida</taxon>
        <taxon>Liliopsida</taxon>
        <taxon>Poales</taxon>
        <taxon>Cyperaceae</taxon>
        <taxon>Cyperoideae</taxon>
        <taxon>Rhynchosporeae</taxon>
        <taxon>Rhynchospora</taxon>
    </lineage>
</organism>
<dbReference type="SMART" id="SM00579">
    <property type="entry name" value="FBD"/>
    <property type="match status" value="1"/>
</dbReference>
<dbReference type="InterPro" id="IPR055357">
    <property type="entry name" value="LRR_At1g61320_AtMIF1"/>
</dbReference>
<keyword evidence="3" id="KW-1185">Reference proteome</keyword>
<dbReference type="PANTHER" id="PTHR34145">
    <property type="entry name" value="OS02G0105600 PROTEIN"/>
    <property type="match status" value="1"/>
</dbReference>
<dbReference type="InterPro" id="IPR053781">
    <property type="entry name" value="F-box_AtFBL13-like"/>
</dbReference>
<dbReference type="PROSITE" id="PS50181">
    <property type="entry name" value="FBOX"/>
    <property type="match status" value="1"/>
</dbReference>
<dbReference type="InterPro" id="IPR036047">
    <property type="entry name" value="F-box-like_dom_sf"/>
</dbReference>
<evidence type="ECO:0000313" key="3">
    <source>
        <dbReference type="Proteomes" id="UP001140206"/>
    </source>
</evidence>
<sequence length="529" mass="60346">MPKRTKYNQSNPFSSICSTEREAPLMGRGEDRISVLPNEILQSILCLLPLKYAIRTSTLSKRWTQLWQFNLISSNSLQFGEDFSCNQSPKQFAATLDRYLQIHGNRNLDKFGILFSPFDIFFPNLEKWVATVIAKGVKELEIDLSQGVLLSFTQAYVDGRKPFVIPNALFNGNSLTHLSLARCNLSDPFDLSNFVGLSSLCLDEVNLTDEMLTNILEHCVSLENIFLKRCEYLNVVKFVGDKLKLQKLVMVDCTSVYDMEISAPKLESFVCHGFTFFPAHVFGNVSKVNDIYLCSSVSEEQFDEDFFRILSDFSHVSVLTICSSCLMRIVEEEYNEDDFPVELHNLQELQLVLDSISKEDIYCIFSFFRLCPSPFLEILFIQLPSNMYEQSDISDSVTAEKNTQDIVFRNLRWIKITNFGGSPLELKLVKFFLEKATVLESIYILMNQCDISNDSLPLRIIQGQLSVIPKASKDAHIVIRGPLDDDCGVNPTHTIYYHQEKYRKGTTVYHDYGIAGFGGESIPLNREFL</sequence>
<name>A0AAV8H2R4_9POAL</name>
<evidence type="ECO:0000259" key="1">
    <source>
        <dbReference type="PROSITE" id="PS50181"/>
    </source>
</evidence>
<reference evidence="2" key="1">
    <citation type="submission" date="2022-08" db="EMBL/GenBank/DDBJ databases">
        <authorList>
            <person name="Marques A."/>
        </authorList>
    </citation>
    <scope>NUCLEOTIDE SEQUENCE</scope>
    <source>
        <strain evidence="2">RhyPub2mFocal</strain>
        <tissue evidence="2">Leaves</tissue>
    </source>
</reference>
<dbReference type="EMBL" id="JAMFTS010000001">
    <property type="protein sequence ID" value="KAJ4809711.1"/>
    <property type="molecule type" value="Genomic_DNA"/>
</dbReference>
<dbReference type="InterPro" id="IPR053772">
    <property type="entry name" value="At1g61320/At1g61330-like"/>
</dbReference>
<dbReference type="InterPro" id="IPR001810">
    <property type="entry name" value="F-box_dom"/>
</dbReference>
<feature type="domain" description="F-box" evidence="1">
    <location>
        <begin position="30"/>
        <end position="66"/>
    </location>
</feature>
<dbReference type="CDD" id="cd22160">
    <property type="entry name" value="F-box_AtFBL13-like"/>
    <property type="match status" value="1"/>
</dbReference>
<dbReference type="PANTHER" id="PTHR34145:SF65">
    <property type="entry name" value="FBD DOMAIN-CONTAINING PROTEIN"/>
    <property type="match status" value="1"/>
</dbReference>
<evidence type="ECO:0000313" key="2">
    <source>
        <dbReference type="EMBL" id="KAJ4809711.1"/>
    </source>
</evidence>
<dbReference type="InterPro" id="IPR032675">
    <property type="entry name" value="LRR_dom_sf"/>
</dbReference>
<dbReference type="Pfam" id="PF23622">
    <property type="entry name" value="LRR_At1g61320_AtMIF1"/>
    <property type="match status" value="1"/>
</dbReference>
<proteinExistence type="predicted"/>
<dbReference type="Gene3D" id="3.80.10.10">
    <property type="entry name" value="Ribonuclease Inhibitor"/>
    <property type="match status" value="1"/>
</dbReference>
<comment type="caution">
    <text evidence="2">The sequence shown here is derived from an EMBL/GenBank/DDBJ whole genome shotgun (WGS) entry which is preliminary data.</text>
</comment>